<dbReference type="EMBL" id="JAAGWQ010000393">
    <property type="protein sequence ID" value="KAF5655966.1"/>
    <property type="molecule type" value="Genomic_DNA"/>
</dbReference>
<gene>
    <name evidence="1" type="ORF">FHETE_11113</name>
</gene>
<reference evidence="1 2" key="1">
    <citation type="submission" date="2020-05" db="EMBL/GenBank/DDBJ databases">
        <title>Identification and distribution of gene clusters putatively required for synthesis of sphingolipid metabolism inhibitors in phylogenetically diverse species of the filamentous fungus Fusarium.</title>
        <authorList>
            <person name="Kim H.-S."/>
            <person name="Busman M."/>
            <person name="Brown D.W."/>
            <person name="Divon H."/>
            <person name="Uhlig S."/>
            <person name="Proctor R.H."/>
        </authorList>
    </citation>
    <scope>NUCLEOTIDE SEQUENCE [LARGE SCALE GENOMIC DNA]</scope>
    <source>
        <strain evidence="1 2">NRRL 20693</strain>
    </source>
</reference>
<accession>A0A8H5WDG9</accession>
<evidence type="ECO:0000313" key="2">
    <source>
        <dbReference type="Proteomes" id="UP000567885"/>
    </source>
</evidence>
<protein>
    <submittedName>
        <fullName evidence="1">Uncharacterized protein</fullName>
    </submittedName>
</protein>
<dbReference type="AlphaFoldDB" id="A0A8H5WDG9"/>
<dbReference type="OrthoDB" id="2364174at2759"/>
<dbReference type="Proteomes" id="UP000567885">
    <property type="component" value="Unassembled WGS sequence"/>
</dbReference>
<name>A0A8H5WDG9_FUSHE</name>
<evidence type="ECO:0000313" key="1">
    <source>
        <dbReference type="EMBL" id="KAF5655966.1"/>
    </source>
</evidence>
<comment type="caution">
    <text evidence="1">The sequence shown here is derived from an EMBL/GenBank/DDBJ whole genome shotgun (WGS) entry which is preliminary data.</text>
</comment>
<proteinExistence type="predicted"/>
<sequence>MVRRDPVERFPLVARKNLRDSWENTKQEHENQLSDILGQPWTISVDPKAIYAYVEPDSWGSTCLGDVIVSYVDGAKYQLKNFLERNGTEARDEINDICSAHVLTLDVDETNTFSYCGARVSPQGELLMVFNERNLGTNIDSALEFDNLTKALNEAPSTARPMSFVARTSIRNDYEPHIKEVQEELNKILGQDVAVVPNFEANFEKLKGDTDADSSWERNFGSAHLSYFTSLVSQLKYDKFSEDDMLQEALLEAIEKRAVHFRVVDKTTRSYNETVVEDGVLYLQTAPKDFYCNVDQISSDLMNIL</sequence>
<organism evidence="1 2">
    <name type="scientific">Fusarium heterosporum</name>
    <dbReference type="NCBI Taxonomy" id="42747"/>
    <lineage>
        <taxon>Eukaryota</taxon>
        <taxon>Fungi</taxon>
        <taxon>Dikarya</taxon>
        <taxon>Ascomycota</taxon>
        <taxon>Pezizomycotina</taxon>
        <taxon>Sordariomycetes</taxon>
        <taxon>Hypocreomycetidae</taxon>
        <taxon>Hypocreales</taxon>
        <taxon>Nectriaceae</taxon>
        <taxon>Fusarium</taxon>
        <taxon>Fusarium heterosporum species complex</taxon>
    </lineage>
</organism>
<keyword evidence="2" id="KW-1185">Reference proteome</keyword>